<evidence type="ECO:0000256" key="4">
    <source>
        <dbReference type="ARBA" id="ARBA00022825"/>
    </source>
</evidence>
<dbReference type="InterPro" id="IPR000209">
    <property type="entry name" value="Peptidase_S8/S53_dom"/>
</dbReference>
<evidence type="ECO:0000256" key="1">
    <source>
        <dbReference type="ARBA" id="ARBA00011073"/>
    </source>
</evidence>
<keyword evidence="2 6" id="KW-0645">Protease</keyword>
<accession>A0A7W7I1G4</accession>
<evidence type="ECO:0000313" key="11">
    <source>
        <dbReference type="Proteomes" id="UP000578112"/>
    </source>
</evidence>
<dbReference type="AlphaFoldDB" id="A0A7W7I1G4"/>
<dbReference type="PANTHER" id="PTHR43399:SF4">
    <property type="entry name" value="CELL WALL-ASSOCIATED PROTEASE"/>
    <property type="match status" value="1"/>
</dbReference>
<keyword evidence="11" id="KW-1185">Reference proteome</keyword>
<organism evidence="10 11">
    <name type="scientific">Actinoplanes digitatis</name>
    <dbReference type="NCBI Taxonomy" id="1868"/>
    <lineage>
        <taxon>Bacteria</taxon>
        <taxon>Bacillati</taxon>
        <taxon>Actinomycetota</taxon>
        <taxon>Actinomycetes</taxon>
        <taxon>Micromonosporales</taxon>
        <taxon>Micromonosporaceae</taxon>
        <taxon>Actinoplanes</taxon>
    </lineage>
</organism>
<proteinExistence type="inferred from homology"/>
<evidence type="ECO:0000256" key="8">
    <source>
        <dbReference type="SAM" id="SignalP"/>
    </source>
</evidence>
<name>A0A7W7I1G4_9ACTN</name>
<evidence type="ECO:0000259" key="9">
    <source>
        <dbReference type="Pfam" id="PF00082"/>
    </source>
</evidence>
<keyword evidence="3 6" id="KW-0378">Hydrolase</keyword>
<dbReference type="PROSITE" id="PS00138">
    <property type="entry name" value="SUBTILASE_SER"/>
    <property type="match status" value="1"/>
</dbReference>
<evidence type="ECO:0000256" key="2">
    <source>
        <dbReference type="ARBA" id="ARBA00022670"/>
    </source>
</evidence>
<feature type="chain" id="PRO_5031565538" evidence="8">
    <location>
        <begin position="30"/>
        <end position="1101"/>
    </location>
</feature>
<sequence length="1101" mass="113748">MRLRKLPTALLAAVTAAALVAVAPHAASAAPDPGASPARPAGKSTSITLITGDRVVVAPGGQTSIERAPGRAGTRFVSRKAAGHHYVIPVDALPLVRGGRLDQRLFDLTALRDFGYTGEAELPLLLAYPRSGSRKGAASAQPAVGTTVKITRDLGGVGVLAVRAKRTARAELWQSLTTGTAGARALSPGVERVYLDGKRKLDLDVSVPQIGAPSAWQAGLDGTGVTVAILDSGIDATHPDFAGKIVANENFTPDPDTDDLVGHGTHVASIIAGSGAKSGGRYKGVAPGAKLAIGKVCSTEFCEESSILAGMQWAAKAAPVINISLGGGDSPSIDPLEQAVEDLTAAHGALFVIAAGNSGATATVGSPGSADSALTVGAVDDEDQLAEFSSRGPRVGDDAIKPDITAPGVDIVAARAANGQIGTPAGDGYVSLSGTSMATPHVAGAAAIVTQQHPGWSARQRKTLLMGAAKPTEGVDAFGQGAGRVDVARVVRQAVSVDEGSISFGRQQWPHGDDVPVTKTVTYRNGGTAPITLSLSLAGDTGTFSLAGTGVTVPAGGTATTTVTADTGGEGTDGFKTGRLVATGPGDVRVETPVAVNREVESYDVTLVHDGRDGRPAEHLTSLNRLDAVEFYDVYSSEATDKVRLPKGEYGLAAWIFGAEDITALVQPKIVVGGPVTVRLDARRGKPVKITVPRKDATPALVAINADWVNEDFGVGSSVLSENGADLFLGQAGPRGRQAGFYGSVNAAFAKLDATGETFRDTPFLYNLSYLKKGAFYDGYTKRVRAGDLATLRSGFAYEAEAEGIAGVKFNWADLGPPIGSWSVGIPFRLPSKRTDLLSTEGGATWAGDFDQELQSDPDSFPELLSIAFSPSTRYRPGRTYREDWNRAAFAPSVAGDVDVAARVGDVIMTGVPLFGDGAGHQGDARTATARAALYRDGTLVGEEPSGYAEFEVPPGDARYRLEHSATRGAPFRLSTSVSAAWTFRSASAGETPVRLPLSTVRFSPPVDAKNVAPAGRAFAFPVTVERTTGSAAKPNRTLTVDFSTDDGRTWRPATVRGTGDRRVVLVTNPAGTGFVSLRANATDAAGNTAAVTVLRAYAVG</sequence>
<evidence type="ECO:0000256" key="3">
    <source>
        <dbReference type="ARBA" id="ARBA00022801"/>
    </source>
</evidence>
<dbReference type="Proteomes" id="UP000578112">
    <property type="component" value="Unassembled WGS sequence"/>
</dbReference>
<dbReference type="PROSITE" id="PS51892">
    <property type="entry name" value="SUBTILASE"/>
    <property type="match status" value="1"/>
</dbReference>
<dbReference type="InterPro" id="IPR023828">
    <property type="entry name" value="Peptidase_S8_Ser-AS"/>
</dbReference>
<feature type="active site" description="Charge relay system" evidence="5 6">
    <location>
        <position position="436"/>
    </location>
</feature>
<protein>
    <submittedName>
        <fullName evidence="10">Subtilisin family serine protease</fullName>
    </submittedName>
</protein>
<dbReference type="InterPro" id="IPR036852">
    <property type="entry name" value="Peptidase_S8/S53_dom_sf"/>
</dbReference>
<dbReference type="InterPro" id="IPR022398">
    <property type="entry name" value="Peptidase_S8_His-AS"/>
</dbReference>
<dbReference type="PANTHER" id="PTHR43399">
    <property type="entry name" value="SUBTILISIN-RELATED"/>
    <property type="match status" value="1"/>
</dbReference>
<dbReference type="GO" id="GO:0004252">
    <property type="term" value="F:serine-type endopeptidase activity"/>
    <property type="evidence" value="ECO:0007669"/>
    <property type="project" value="UniProtKB-UniRule"/>
</dbReference>
<evidence type="ECO:0000313" key="10">
    <source>
        <dbReference type="EMBL" id="MBB4764478.1"/>
    </source>
</evidence>
<keyword evidence="8" id="KW-0732">Signal</keyword>
<evidence type="ECO:0000256" key="7">
    <source>
        <dbReference type="RuleBase" id="RU003355"/>
    </source>
</evidence>
<feature type="signal peptide" evidence="8">
    <location>
        <begin position="1"/>
        <end position="29"/>
    </location>
</feature>
<dbReference type="SUPFAM" id="SSF52743">
    <property type="entry name" value="Subtilisin-like"/>
    <property type="match status" value="1"/>
</dbReference>
<dbReference type="InterPro" id="IPR015500">
    <property type="entry name" value="Peptidase_S8_subtilisin-rel"/>
</dbReference>
<dbReference type="InterPro" id="IPR013783">
    <property type="entry name" value="Ig-like_fold"/>
</dbReference>
<dbReference type="InterPro" id="IPR051048">
    <property type="entry name" value="Peptidase_S8/S53_subtilisin"/>
</dbReference>
<comment type="similarity">
    <text evidence="1 6 7">Belongs to the peptidase S8 family.</text>
</comment>
<evidence type="ECO:0000256" key="5">
    <source>
        <dbReference type="PIRSR" id="PIRSR615500-1"/>
    </source>
</evidence>
<dbReference type="PRINTS" id="PR00723">
    <property type="entry name" value="SUBTILISIN"/>
</dbReference>
<dbReference type="GO" id="GO:0005975">
    <property type="term" value="P:carbohydrate metabolic process"/>
    <property type="evidence" value="ECO:0007669"/>
    <property type="project" value="UniProtKB-ARBA"/>
</dbReference>
<dbReference type="Pfam" id="PF00082">
    <property type="entry name" value="Peptidase_S8"/>
    <property type="match status" value="1"/>
</dbReference>
<dbReference type="Gene3D" id="3.40.50.200">
    <property type="entry name" value="Peptidase S8/S53 domain"/>
    <property type="match status" value="1"/>
</dbReference>
<gene>
    <name evidence="10" type="ORF">BJ971_005034</name>
</gene>
<reference evidence="10 11" key="1">
    <citation type="submission" date="2020-08" db="EMBL/GenBank/DDBJ databases">
        <title>Sequencing the genomes of 1000 actinobacteria strains.</title>
        <authorList>
            <person name="Klenk H.-P."/>
        </authorList>
    </citation>
    <scope>NUCLEOTIDE SEQUENCE [LARGE SCALE GENOMIC DNA]</scope>
    <source>
        <strain evidence="10 11">DSM 43149</strain>
    </source>
</reference>
<dbReference type="EMBL" id="JACHNH010000001">
    <property type="protein sequence ID" value="MBB4764478.1"/>
    <property type="molecule type" value="Genomic_DNA"/>
</dbReference>
<feature type="active site" description="Charge relay system" evidence="5 6">
    <location>
        <position position="263"/>
    </location>
</feature>
<evidence type="ECO:0000256" key="6">
    <source>
        <dbReference type="PROSITE-ProRule" id="PRU01240"/>
    </source>
</evidence>
<keyword evidence="4 6" id="KW-0720">Serine protease</keyword>
<dbReference type="RefSeq" id="WP_184995666.1">
    <property type="nucleotide sequence ID" value="NZ_BOMK01000027.1"/>
</dbReference>
<dbReference type="PROSITE" id="PS00137">
    <property type="entry name" value="SUBTILASE_HIS"/>
    <property type="match status" value="1"/>
</dbReference>
<dbReference type="Gene3D" id="2.60.40.10">
    <property type="entry name" value="Immunoglobulins"/>
    <property type="match status" value="1"/>
</dbReference>
<dbReference type="PROSITE" id="PS00136">
    <property type="entry name" value="SUBTILASE_ASP"/>
    <property type="match status" value="1"/>
</dbReference>
<dbReference type="InterPro" id="IPR023827">
    <property type="entry name" value="Peptidase_S8_Asp-AS"/>
</dbReference>
<dbReference type="GO" id="GO:0006508">
    <property type="term" value="P:proteolysis"/>
    <property type="evidence" value="ECO:0007669"/>
    <property type="project" value="UniProtKB-KW"/>
</dbReference>
<feature type="domain" description="Peptidase S8/S53" evidence="9">
    <location>
        <begin position="222"/>
        <end position="483"/>
    </location>
</feature>
<comment type="caution">
    <text evidence="10">The sequence shown here is derived from an EMBL/GenBank/DDBJ whole genome shotgun (WGS) entry which is preliminary data.</text>
</comment>
<feature type="active site" description="Charge relay system" evidence="5 6">
    <location>
        <position position="231"/>
    </location>
</feature>